<reference evidence="1" key="1">
    <citation type="submission" date="2022-12" db="EMBL/GenBank/DDBJ databases">
        <title>Genome Sequence of Lasiodiplodia mahajangana.</title>
        <authorList>
            <person name="Buettner E."/>
        </authorList>
    </citation>
    <scope>NUCLEOTIDE SEQUENCE</scope>
    <source>
        <strain evidence="1">VT137</strain>
    </source>
</reference>
<organism evidence="1 2">
    <name type="scientific">Lasiodiplodia mahajangana</name>
    <dbReference type="NCBI Taxonomy" id="1108764"/>
    <lineage>
        <taxon>Eukaryota</taxon>
        <taxon>Fungi</taxon>
        <taxon>Dikarya</taxon>
        <taxon>Ascomycota</taxon>
        <taxon>Pezizomycotina</taxon>
        <taxon>Dothideomycetes</taxon>
        <taxon>Dothideomycetes incertae sedis</taxon>
        <taxon>Botryosphaeriales</taxon>
        <taxon>Botryosphaeriaceae</taxon>
        <taxon>Lasiodiplodia</taxon>
    </lineage>
</organism>
<proteinExistence type="predicted"/>
<comment type="caution">
    <text evidence="1">The sequence shown here is derived from an EMBL/GenBank/DDBJ whole genome shotgun (WGS) entry which is preliminary data.</text>
</comment>
<sequence>MDSTSSIPRQLAGLSSPPRITSSGVKRIRKEGDAFRILREAEAMEFVRKNTSLPVPAVFDIQIGPETGLSSLTMEEMPGRQLGQAWPNMSDAARLHMINMLKQHLAQLHDLRPPSPGWVGSCSGGTAYDHRLTNLTTCGPFDSVGAFHDFLVAPVKDCPRPDLADSYRLRLSDHYKIVFTHADISEENILVDETTGDITGILDWEMAGYWPSWWEYRKALYGARNKEWWRTIVDQIMVEYKNEAELDMDIEMF</sequence>
<dbReference type="EMBL" id="JAPUUL010001340">
    <property type="protein sequence ID" value="KAJ8127670.1"/>
    <property type="molecule type" value="Genomic_DNA"/>
</dbReference>
<evidence type="ECO:0000313" key="2">
    <source>
        <dbReference type="Proteomes" id="UP001153332"/>
    </source>
</evidence>
<keyword evidence="2" id="KW-1185">Reference proteome</keyword>
<name>A0ACC2JJI6_9PEZI</name>
<dbReference type="Proteomes" id="UP001153332">
    <property type="component" value="Unassembled WGS sequence"/>
</dbReference>
<gene>
    <name evidence="1" type="ORF">O1611_g5970</name>
</gene>
<evidence type="ECO:0000313" key="1">
    <source>
        <dbReference type="EMBL" id="KAJ8127670.1"/>
    </source>
</evidence>
<protein>
    <submittedName>
        <fullName evidence="1">Uncharacterized protein</fullName>
    </submittedName>
</protein>
<accession>A0ACC2JJI6</accession>